<dbReference type="AlphaFoldDB" id="X1BXA5"/>
<sequence>MENKDKQEFSKILWMFANDAGVQISKEQLSIKYETLKHFSIEQISGAANHLLHYREKTWPAIPAISEFTQAIESNGPKGISLDDRAEMQSIVVLKKLKDEGSYGNTPFEDPITESIMTDRW</sequence>
<protein>
    <submittedName>
        <fullName evidence="1">Uncharacterized protein</fullName>
    </submittedName>
</protein>
<comment type="caution">
    <text evidence="1">The sequence shown here is derived from an EMBL/GenBank/DDBJ whole genome shotgun (WGS) entry which is preliminary data.</text>
</comment>
<reference evidence="1" key="1">
    <citation type="journal article" date="2014" name="Front. Microbiol.">
        <title>High frequency of phylogenetically diverse reductive dehalogenase-homologous genes in deep subseafloor sedimentary metagenomes.</title>
        <authorList>
            <person name="Kawai M."/>
            <person name="Futagami T."/>
            <person name="Toyoda A."/>
            <person name="Takaki Y."/>
            <person name="Nishi S."/>
            <person name="Hori S."/>
            <person name="Arai W."/>
            <person name="Tsubouchi T."/>
            <person name="Morono Y."/>
            <person name="Uchiyama I."/>
            <person name="Ito T."/>
            <person name="Fujiyama A."/>
            <person name="Inagaki F."/>
            <person name="Takami H."/>
        </authorList>
    </citation>
    <scope>NUCLEOTIDE SEQUENCE</scope>
    <source>
        <strain evidence="1">Expedition CK06-06</strain>
    </source>
</reference>
<dbReference type="EMBL" id="BART01010151">
    <property type="protein sequence ID" value="GAG85772.1"/>
    <property type="molecule type" value="Genomic_DNA"/>
</dbReference>
<name>X1BXA5_9ZZZZ</name>
<organism evidence="1">
    <name type="scientific">marine sediment metagenome</name>
    <dbReference type="NCBI Taxonomy" id="412755"/>
    <lineage>
        <taxon>unclassified sequences</taxon>
        <taxon>metagenomes</taxon>
        <taxon>ecological metagenomes</taxon>
    </lineage>
</organism>
<proteinExistence type="predicted"/>
<evidence type="ECO:0000313" key="1">
    <source>
        <dbReference type="EMBL" id="GAG85772.1"/>
    </source>
</evidence>
<accession>X1BXA5</accession>
<feature type="non-terminal residue" evidence="1">
    <location>
        <position position="121"/>
    </location>
</feature>
<gene>
    <name evidence="1" type="ORF">S01H4_22219</name>
</gene>